<keyword evidence="3" id="KW-1185">Reference proteome</keyword>
<proteinExistence type="predicted"/>
<name>A0A078HUG8_BRANA</name>
<sequence length="54" mass="5629">MASDQLQVLNALDVAKTQCSSAAFTTTWKALRSLALSLLTLLLPLTALPSVGPS</sequence>
<keyword evidence="1" id="KW-0472">Membrane</keyword>
<accession>A0A078HUG8</accession>
<dbReference type="AlphaFoldDB" id="A0A078HUG8"/>
<dbReference type="Proteomes" id="UP000028999">
    <property type="component" value="Unassembled WGS sequence"/>
</dbReference>
<reference evidence="2 3" key="1">
    <citation type="journal article" date="2014" name="Science">
        <title>Plant genetics. Early allopolyploid evolution in the post-Neolithic Brassica napus oilseed genome.</title>
        <authorList>
            <person name="Chalhoub B."/>
            <person name="Denoeud F."/>
            <person name="Liu S."/>
            <person name="Parkin I.A."/>
            <person name="Tang H."/>
            <person name="Wang X."/>
            <person name="Chiquet J."/>
            <person name="Belcram H."/>
            <person name="Tong C."/>
            <person name="Samans B."/>
            <person name="Correa M."/>
            <person name="Da Silva C."/>
            <person name="Just J."/>
            <person name="Falentin C."/>
            <person name="Koh C.S."/>
            <person name="Le Clainche I."/>
            <person name="Bernard M."/>
            <person name="Bento P."/>
            <person name="Noel B."/>
            <person name="Labadie K."/>
            <person name="Alberti A."/>
            <person name="Charles M."/>
            <person name="Arnaud D."/>
            <person name="Guo H."/>
            <person name="Daviaud C."/>
            <person name="Alamery S."/>
            <person name="Jabbari K."/>
            <person name="Zhao M."/>
            <person name="Edger P.P."/>
            <person name="Chelaifa H."/>
            <person name="Tack D."/>
            <person name="Lassalle G."/>
            <person name="Mestiri I."/>
            <person name="Schnel N."/>
            <person name="Le Paslier M.C."/>
            <person name="Fan G."/>
            <person name="Renault V."/>
            <person name="Bayer P.E."/>
            <person name="Golicz A.A."/>
            <person name="Manoli S."/>
            <person name="Lee T.H."/>
            <person name="Thi V.H."/>
            <person name="Chalabi S."/>
            <person name="Hu Q."/>
            <person name="Fan C."/>
            <person name="Tollenaere R."/>
            <person name="Lu Y."/>
            <person name="Battail C."/>
            <person name="Shen J."/>
            <person name="Sidebottom C.H."/>
            <person name="Wang X."/>
            <person name="Canaguier A."/>
            <person name="Chauveau A."/>
            <person name="Berard A."/>
            <person name="Deniot G."/>
            <person name="Guan M."/>
            <person name="Liu Z."/>
            <person name="Sun F."/>
            <person name="Lim Y.P."/>
            <person name="Lyons E."/>
            <person name="Town C.D."/>
            <person name="Bancroft I."/>
            <person name="Wang X."/>
            <person name="Meng J."/>
            <person name="Ma J."/>
            <person name="Pires J.C."/>
            <person name="King G.J."/>
            <person name="Brunel D."/>
            <person name="Delourme R."/>
            <person name="Renard M."/>
            <person name="Aury J.M."/>
            <person name="Adams K.L."/>
            <person name="Batley J."/>
            <person name="Snowdon R.J."/>
            <person name="Tost J."/>
            <person name="Edwards D."/>
            <person name="Zhou Y."/>
            <person name="Hua W."/>
            <person name="Sharpe A.G."/>
            <person name="Paterson A.H."/>
            <person name="Guan C."/>
            <person name="Wincker P."/>
        </authorList>
    </citation>
    <scope>NUCLEOTIDE SEQUENCE [LARGE SCALE GENOMIC DNA]</scope>
    <source>
        <strain evidence="3">cv. Darmor-bzh</strain>
    </source>
</reference>
<evidence type="ECO:0000313" key="3">
    <source>
        <dbReference type="Proteomes" id="UP000028999"/>
    </source>
</evidence>
<evidence type="ECO:0000256" key="1">
    <source>
        <dbReference type="SAM" id="Phobius"/>
    </source>
</evidence>
<dbReference type="PaxDb" id="3708-A0A078HUG8"/>
<dbReference type="EMBL" id="LK032470">
    <property type="protein sequence ID" value="CDY40418.1"/>
    <property type="molecule type" value="Genomic_DNA"/>
</dbReference>
<evidence type="ECO:0000313" key="2">
    <source>
        <dbReference type="EMBL" id="CDY40418.1"/>
    </source>
</evidence>
<gene>
    <name evidence="2" type="primary">BnaA04g20990D</name>
    <name evidence="2" type="ORF">GSBRNA2T00069624001</name>
</gene>
<keyword evidence="1" id="KW-0812">Transmembrane</keyword>
<organism evidence="2 3">
    <name type="scientific">Brassica napus</name>
    <name type="common">Rape</name>
    <dbReference type="NCBI Taxonomy" id="3708"/>
    <lineage>
        <taxon>Eukaryota</taxon>
        <taxon>Viridiplantae</taxon>
        <taxon>Streptophyta</taxon>
        <taxon>Embryophyta</taxon>
        <taxon>Tracheophyta</taxon>
        <taxon>Spermatophyta</taxon>
        <taxon>Magnoliopsida</taxon>
        <taxon>eudicotyledons</taxon>
        <taxon>Gunneridae</taxon>
        <taxon>Pentapetalae</taxon>
        <taxon>rosids</taxon>
        <taxon>malvids</taxon>
        <taxon>Brassicales</taxon>
        <taxon>Brassicaceae</taxon>
        <taxon>Brassiceae</taxon>
        <taxon>Brassica</taxon>
    </lineage>
</organism>
<feature type="transmembrane region" description="Helical" evidence="1">
    <location>
        <begin position="34"/>
        <end position="52"/>
    </location>
</feature>
<protein>
    <submittedName>
        <fullName evidence="2">BnaA04g20990D protein</fullName>
    </submittedName>
</protein>
<dbReference type="Gramene" id="CDY40418">
    <property type="protein sequence ID" value="CDY40418"/>
    <property type="gene ID" value="GSBRNA2T00069624001"/>
</dbReference>
<keyword evidence="1" id="KW-1133">Transmembrane helix</keyword>